<accession>A0AAE0M645</accession>
<reference evidence="3" key="1">
    <citation type="journal article" date="2023" name="Mol. Phylogenet. Evol.">
        <title>Genome-scale phylogeny and comparative genomics of the fungal order Sordariales.</title>
        <authorList>
            <person name="Hensen N."/>
            <person name="Bonometti L."/>
            <person name="Westerberg I."/>
            <person name="Brannstrom I.O."/>
            <person name="Guillou S."/>
            <person name="Cros-Aarteil S."/>
            <person name="Calhoun S."/>
            <person name="Haridas S."/>
            <person name="Kuo A."/>
            <person name="Mondo S."/>
            <person name="Pangilinan J."/>
            <person name="Riley R."/>
            <person name="LaButti K."/>
            <person name="Andreopoulos B."/>
            <person name="Lipzen A."/>
            <person name="Chen C."/>
            <person name="Yan M."/>
            <person name="Daum C."/>
            <person name="Ng V."/>
            <person name="Clum A."/>
            <person name="Steindorff A."/>
            <person name="Ohm R.A."/>
            <person name="Martin F."/>
            <person name="Silar P."/>
            <person name="Natvig D.O."/>
            <person name="Lalanne C."/>
            <person name="Gautier V."/>
            <person name="Ament-Velasquez S.L."/>
            <person name="Kruys A."/>
            <person name="Hutchinson M.I."/>
            <person name="Powell A.J."/>
            <person name="Barry K."/>
            <person name="Miller A.N."/>
            <person name="Grigoriev I.V."/>
            <person name="Debuchy R."/>
            <person name="Gladieux P."/>
            <person name="Hiltunen Thoren M."/>
            <person name="Johannesson H."/>
        </authorList>
    </citation>
    <scope>NUCLEOTIDE SEQUENCE</scope>
    <source>
        <strain evidence="3">SMH4131-1</strain>
    </source>
</reference>
<dbReference type="EMBL" id="JAUEPO010000005">
    <property type="protein sequence ID" value="KAK3320851.1"/>
    <property type="molecule type" value="Genomic_DNA"/>
</dbReference>
<gene>
    <name evidence="3" type="ORF">B0T19DRAFT_444663</name>
</gene>
<proteinExistence type="predicted"/>
<reference evidence="3" key="2">
    <citation type="submission" date="2023-06" db="EMBL/GenBank/DDBJ databases">
        <authorList>
            <consortium name="Lawrence Berkeley National Laboratory"/>
            <person name="Haridas S."/>
            <person name="Hensen N."/>
            <person name="Bonometti L."/>
            <person name="Westerberg I."/>
            <person name="Brannstrom I.O."/>
            <person name="Guillou S."/>
            <person name="Cros-Aarteil S."/>
            <person name="Calhoun S."/>
            <person name="Kuo A."/>
            <person name="Mondo S."/>
            <person name="Pangilinan J."/>
            <person name="Riley R."/>
            <person name="Labutti K."/>
            <person name="Andreopoulos B."/>
            <person name="Lipzen A."/>
            <person name="Chen C."/>
            <person name="Yanf M."/>
            <person name="Daum C."/>
            <person name="Ng V."/>
            <person name="Clum A."/>
            <person name="Steindorff A."/>
            <person name="Ohm R."/>
            <person name="Martin F."/>
            <person name="Silar P."/>
            <person name="Natvig D."/>
            <person name="Lalanne C."/>
            <person name="Gautier V."/>
            <person name="Ament-Velasquez S.L."/>
            <person name="Kruys A."/>
            <person name="Hutchinson M.I."/>
            <person name="Powell A.J."/>
            <person name="Barry K."/>
            <person name="Miller A.N."/>
            <person name="Grigoriev I.V."/>
            <person name="Debuchy R."/>
            <person name="Gladieux P."/>
            <person name="Thoren M.H."/>
            <person name="Johannesson H."/>
        </authorList>
    </citation>
    <scope>NUCLEOTIDE SEQUENCE</scope>
    <source>
        <strain evidence="3">SMH4131-1</strain>
    </source>
</reference>
<evidence type="ECO:0000313" key="4">
    <source>
        <dbReference type="Proteomes" id="UP001286456"/>
    </source>
</evidence>
<keyword evidence="4" id="KW-1185">Reference proteome</keyword>
<sequence length="272" mass="29613">MSSSPFDFLQYNKTQSNTTQQTMSGYYHHQQQHEQAQAVEEPHYAGTSWSWLSDREQMRRAYHRLRNTAHYLGLDASPFFPATAGELVARLAEAKEEEVELLRAQLARMETAIAAKKMEGGEEKEEVKLGPLMHGRVPTDGLSAVLALSNPFAGVGEAGSSRGRALPALGQVGTSVGDGFGVGGGAGVGFGVGVGEGDISIKEAPQAIRNLVVEIDRLMPGAGWEMEELGDEEEDEGEGEGEEKAAGPEPEDDEIAWEEAPWFIHRLFEERE</sequence>
<dbReference type="Proteomes" id="UP001286456">
    <property type="component" value="Unassembled WGS sequence"/>
</dbReference>
<evidence type="ECO:0000256" key="2">
    <source>
        <dbReference type="SAM" id="MobiDB-lite"/>
    </source>
</evidence>
<keyword evidence="1" id="KW-0175">Coiled coil</keyword>
<name>A0AAE0M645_9PEZI</name>
<protein>
    <submittedName>
        <fullName evidence="3">Uncharacterized protein</fullName>
    </submittedName>
</protein>
<organism evidence="3 4">
    <name type="scientific">Cercophora scortea</name>
    <dbReference type="NCBI Taxonomy" id="314031"/>
    <lineage>
        <taxon>Eukaryota</taxon>
        <taxon>Fungi</taxon>
        <taxon>Dikarya</taxon>
        <taxon>Ascomycota</taxon>
        <taxon>Pezizomycotina</taxon>
        <taxon>Sordariomycetes</taxon>
        <taxon>Sordariomycetidae</taxon>
        <taxon>Sordariales</taxon>
        <taxon>Lasiosphaeriaceae</taxon>
        <taxon>Cercophora</taxon>
    </lineage>
</organism>
<comment type="caution">
    <text evidence="3">The sequence shown here is derived from an EMBL/GenBank/DDBJ whole genome shotgun (WGS) entry which is preliminary data.</text>
</comment>
<feature type="region of interest" description="Disordered" evidence="2">
    <location>
        <begin position="227"/>
        <end position="259"/>
    </location>
</feature>
<feature type="coiled-coil region" evidence="1">
    <location>
        <begin position="92"/>
        <end position="119"/>
    </location>
</feature>
<dbReference type="AlphaFoldDB" id="A0AAE0M645"/>
<feature type="compositionally biased region" description="Acidic residues" evidence="2">
    <location>
        <begin position="227"/>
        <end position="241"/>
    </location>
</feature>
<evidence type="ECO:0000313" key="3">
    <source>
        <dbReference type="EMBL" id="KAK3320851.1"/>
    </source>
</evidence>
<evidence type="ECO:0000256" key="1">
    <source>
        <dbReference type="SAM" id="Coils"/>
    </source>
</evidence>